<keyword evidence="1" id="KW-0677">Repeat</keyword>
<dbReference type="EMBL" id="LT882679">
    <property type="protein sequence ID" value="SMY23903.1"/>
    <property type="molecule type" value="Genomic_DNA"/>
</dbReference>
<keyword evidence="2 3" id="KW-0040">ANK repeat</keyword>
<dbReference type="Gene3D" id="1.25.40.20">
    <property type="entry name" value="Ankyrin repeat-containing domain"/>
    <property type="match status" value="1"/>
</dbReference>
<dbReference type="PROSITE" id="PS50297">
    <property type="entry name" value="ANK_REP_REGION"/>
    <property type="match status" value="3"/>
</dbReference>
<organism evidence="4 5">
    <name type="scientific">Zymoseptoria tritici ST99CH_1A5</name>
    <dbReference type="NCBI Taxonomy" id="1276529"/>
    <lineage>
        <taxon>Eukaryota</taxon>
        <taxon>Fungi</taxon>
        <taxon>Dikarya</taxon>
        <taxon>Ascomycota</taxon>
        <taxon>Pezizomycotina</taxon>
        <taxon>Dothideomycetes</taxon>
        <taxon>Dothideomycetidae</taxon>
        <taxon>Mycosphaerellales</taxon>
        <taxon>Mycosphaerellaceae</taxon>
        <taxon>Zymoseptoria</taxon>
    </lineage>
</organism>
<dbReference type="Proteomes" id="UP000215453">
    <property type="component" value="Chromosome 4"/>
</dbReference>
<dbReference type="AlphaFoldDB" id="A0A1Y6LHJ4"/>
<dbReference type="SUPFAM" id="SSF48403">
    <property type="entry name" value="Ankyrin repeat"/>
    <property type="match status" value="1"/>
</dbReference>
<dbReference type="InterPro" id="IPR002110">
    <property type="entry name" value="Ankyrin_rpt"/>
</dbReference>
<dbReference type="PROSITE" id="PS50088">
    <property type="entry name" value="ANK_REPEAT"/>
    <property type="match status" value="3"/>
</dbReference>
<evidence type="ECO:0000256" key="3">
    <source>
        <dbReference type="PROSITE-ProRule" id="PRU00023"/>
    </source>
</evidence>
<gene>
    <name evidence="4" type="ORF">ZT1A5_G5344</name>
</gene>
<evidence type="ECO:0000313" key="4">
    <source>
        <dbReference type="EMBL" id="SMY23903.1"/>
    </source>
</evidence>
<feature type="repeat" description="ANK" evidence="3">
    <location>
        <begin position="244"/>
        <end position="265"/>
    </location>
</feature>
<reference evidence="4 5" key="1">
    <citation type="submission" date="2016-10" db="EMBL/GenBank/DDBJ databases">
        <authorList>
            <person name="Varghese N."/>
        </authorList>
    </citation>
    <scope>NUCLEOTIDE SEQUENCE [LARGE SCALE GENOMIC DNA]</scope>
</reference>
<evidence type="ECO:0000313" key="5">
    <source>
        <dbReference type="Proteomes" id="UP000215453"/>
    </source>
</evidence>
<evidence type="ECO:0000256" key="2">
    <source>
        <dbReference type="ARBA" id="ARBA00023043"/>
    </source>
</evidence>
<dbReference type="InterPro" id="IPR036770">
    <property type="entry name" value="Ankyrin_rpt-contain_sf"/>
</dbReference>
<feature type="repeat" description="ANK" evidence="3">
    <location>
        <begin position="73"/>
        <end position="105"/>
    </location>
</feature>
<dbReference type="PANTHER" id="PTHR24189">
    <property type="entry name" value="MYOTROPHIN"/>
    <property type="match status" value="1"/>
</dbReference>
<dbReference type="SMART" id="SM00248">
    <property type="entry name" value="ANK"/>
    <property type="match status" value="6"/>
</dbReference>
<name>A0A1Y6LHJ4_ZYMTR</name>
<dbReference type="PANTHER" id="PTHR24189:SF50">
    <property type="entry name" value="ANKYRIN REPEAT AND SOCS BOX PROTEIN 2"/>
    <property type="match status" value="1"/>
</dbReference>
<evidence type="ECO:0000256" key="1">
    <source>
        <dbReference type="ARBA" id="ARBA00022737"/>
    </source>
</evidence>
<dbReference type="Pfam" id="PF00023">
    <property type="entry name" value="Ank"/>
    <property type="match status" value="2"/>
</dbReference>
<proteinExistence type="predicted"/>
<protein>
    <submittedName>
        <fullName evidence="4">Uncharacterized protein</fullName>
    </submittedName>
</protein>
<accession>A0A1Y6LHJ4</accession>
<dbReference type="InterPro" id="IPR050745">
    <property type="entry name" value="Multifunctional_regulatory"/>
</dbReference>
<sequence>MLVEASSPEEVRARHEAIAECAILAKDDYLPRLERQNLLSGAIIIGDISTVRSVLLRDGPESEKATVSGTTPHFWEPLTLAASKGHQEIVQFLLDNGARLETQAELWWQDRHDLAQLADWNLHDERRHHTVLHSSSPSALRAAISGGHTGIVHLLLRLEHRLPTTSLEYLRAILTAAKVGRKDIMELVFDTIDQQLSDFENLGKFIMWEAIRGDQAEIVQWVLDHGVDVNACPVRDYYPIRGTLHLAASLGRTRLVELLLNRGANAIDGPPRGGYGGLPVEGAAMRGQRDAVELLLSHGADPARALYAAAAGSQSWLIKHLLSNHPQLTDEITLRTCFHFAIASCSLTAMTILVQAGASLNDCYEDDGVRLDTPINKALKQHGFSWVGEHLISLGAYPTDAEWASTRTSDLKVREVVVTKRTWDWVGRY</sequence>
<feature type="repeat" description="ANK" evidence="3">
    <location>
        <begin position="275"/>
        <end position="301"/>
    </location>
</feature>